<evidence type="ECO:0008006" key="3">
    <source>
        <dbReference type="Google" id="ProtNLM"/>
    </source>
</evidence>
<gene>
    <name evidence="1" type="ORF">Pla175_34440</name>
</gene>
<dbReference type="OrthoDB" id="9799383at2"/>
<dbReference type="AlphaFoldDB" id="A0A518DEY5"/>
<proteinExistence type="predicted"/>
<dbReference type="Proteomes" id="UP000317429">
    <property type="component" value="Chromosome"/>
</dbReference>
<sequence>MIPSSVERVPQSTCDEINEQIRQNAERQIARCASAGPQAINDRLDELDHEWDVERTLEANAATLTLIGLALGAGVNRKWYLLPTAVAGFLLLHAIEGWCPPLPVLRRLGYRTRSEIDHERYALKYVRGDFRRLPERKHEREGVNAKRVVEMMRS</sequence>
<evidence type="ECO:0000313" key="1">
    <source>
        <dbReference type="EMBL" id="QDU90045.1"/>
    </source>
</evidence>
<reference evidence="1 2" key="1">
    <citation type="submission" date="2019-02" db="EMBL/GenBank/DDBJ databases">
        <title>Deep-cultivation of Planctomycetes and their phenomic and genomic characterization uncovers novel biology.</title>
        <authorList>
            <person name="Wiegand S."/>
            <person name="Jogler M."/>
            <person name="Boedeker C."/>
            <person name="Pinto D."/>
            <person name="Vollmers J."/>
            <person name="Rivas-Marin E."/>
            <person name="Kohn T."/>
            <person name="Peeters S.H."/>
            <person name="Heuer A."/>
            <person name="Rast P."/>
            <person name="Oberbeckmann S."/>
            <person name="Bunk B."/>
            <person name="Jeske O."/>
            <person name="Meyerdierks A."/>
            <person name="Storesund J.E."/>
            <person name="Kallscheuer N."/>
            <person name="Luecker S."/>
            <person name="Lage O.M."/>
            <person name="Pohl T."/>
            <person name="Merkel B.J."/>
            <person name="Hornburger P."/>
            <person name="Mueller R.-W."/>
            <person name="Bruemmer F."/>
            <person name="Labrenz M."/>
            <person name="Spormann A.M."/>
            <person name="Op den Camp H."/>
            <person name="Overmann J."/>
            <person name="Amann R."/>
            <person name="Jetten M.S.M."/>
            <person name="Mascher T."/>
            <person name="Medema M.H."/>
            <person name="Devos D.P."/>
            <person name="Kaster A.-K."/>
            <person name="Ovreas L."/>
            <person name="Rohde M."/>
            <person name="Galperin M.Y."/>
            <person name="Jogler C."/>
        </authorList>
    </citation>
    <scope>NUCLEOTIDE SEQUENCE [LARGE SCALE GENOMIC DNA]</scope>
    <source>
        <strain evidence="1 2">Pla175</strain>
    </source>
</reference>
<name>A0A518DEY5_9BACT</name>
<accession>A0A518DEY5</accession>
<keyword evidence="2" id="KW-1185">Reference proteome</keyword>
<organism evidence="1 2">
    <name type="scientific">Pirellulimonas nuda</name>
    <dbReference type="NCBI Taxonomy" id="2528009"/>
    <lineage>
        <taxon>Bacteria</taxon>
        <taxon>Pseudomonadati</taxon>
        <taxon>Planctomycetota</taxon>
        <taxon>Planctomycetia</taxon>
        <taxon>Pirellulales</taxon>
        <taxon>Lacipirellulaceae</taxon>
        <taxon>Pirellulimonas</taxon>
    </lineage>
</organism>
<protein>
    <recommendedName>
        <fullName evidence="3">DUF2892 domain-containing protein</fullName>
    </recommendedName>
</protein>
<dbReference type="RefSeq" id="WP_145287763.1">
    <property type="nucleotide sequence ID" value="NZ_CP036291.1"/>
</dbReference>
<dbReference type="EMBL" id="CP036291">
    <property type="protein sequence ID" value="QDU90045.1"/>
    <property type="molecule type" value="Genomic_DNA"/>
</dbReference>
<dbReference type="KEGG" id="pnd:Pla175_34440"/>
<evidence type="ECO:0000313" key="2">
    <source>
        <dbReference type="Proteomes" id="UP000317429"/>
    </source>
</evidence>
<dbReference type="Gene3D" id="6.10.140.1340">
    <property type="match status" value="1"/>
</dbReference>